<sequence length="308" mass="33871">MRIRLLLTTVAALIVFYDSGVKGAKSQTLTDDQVILMPVSTVDIVDINNCIASQSEDCRKCATRGISNLSLMNYTLLREALHAGGLKTEVRPVESPNSERSRKMVASGAAHVKTDWTFNIAENEDVLETAPVIRSGEIEKGLYANSNLVNFFAEKSLEGVHELRAVGIRTWRLDWQVLESLNPASLTSAATKSQLFSLIDAGRADFTLLEFSSSENMGREIDGIRLFPIAGVKVALPESQHFMVSRKLKNANAVVQALNRGIKTLRQNGFIRQCLVNSGMINPDVDEWRTLPGPVIEQSAKERASPSN</sequence>
<dbReference type="SUPFAM" id="SSF53850">
    <property type="entry name" value="Periplasmic binding protein-like II"/>
    <property type="match status" value="1"/>
</dbReference>
<evidence type="ECO:0000313" key="2">
    <source>
        <dbReference type="Proteomes" id="UP000233332"/>
    </source>
</evidence>
<dbReference type="AlphaFoldDB" id="A0A2N3LBG8"/>
<dbReference type="EMBL" id="NXGX01000001">
    <property type="protein sequence ID" value="PKR60129.1"/>
    <property type="molecule type" value="Genomic_DNA"/>
</dbReference>
<dbReference type="Proteomes" id="UP000233332">
    <property type="component" value="Unassembled WGS sequence"/>
</dbReference>
<gene>
    <name evidence="1" type="ORF">COO92_01820</name>
</gene>
<name>A0A2N3LBG8_9PROT</name>
<proteinExistence type="predicted"/>
<evidence type="ECO:0000313" key="1">
    <source>
        <dbReference type="EMBL" id="PKR60129.1"/>
    </source>
</evidence>
<protein>
    <recommendedName>
        <fullName evidence="3">Solute-binding protein family 3/N-terminal domain-containing protein</fullName>
    </recommendedName>
</protein>
<reference evidence="1 2" key="1">
    <citation type="submission" date="2017-09" db="EMBL/GenBank/DDBJ databases">
        <title>Biodiversity and function of Thalassospira species in the particle-attached aromatic-hydrocarbon-degrading consortia from the surface seawater of the China South Sea.</title>
        <authorList>
            <person name="Dong C."/>
            <person name="Lai Q."/>
            <person name="Shao Z."/>
        </authorList>
    </citation>
    <scope>NUCLEOTIDE SEQUENCE [LARGE SCALE GENOMIC DNA]</scope>
    <source>
        <strain evidence="1 2">139Z-12</strain>
    </source>
</reference>
<organism evidence="1 2">
    <name type="scientific">Thalassospira lohafexi</name>
    <dbReference type="NCBI Taxonomy" id="744227"/>
    <lineage>
        <taxon>Bacteria</taxon>
        <taxon>Pseudomonadati</taxon>
        <taxon>Pseudomonadota</taxon>
        <taxon>Alphaproteobacteria</taxon>
        <taxon>Rhodospirillales</taxon>
        <taxon>Thalassospiraceae</taxon>
        <taxon>Thalassospira</taxon>
    </lineage>
</organism>
<evidence type="ECO:0008006" key="3">
    <source>
        <dbReference type="Google" id="ProtNLM"/>
    </source>
</evidence>
<keyword evidence="2" id="KW-1185">Reference proteome</keyword>
<comment type="caution">
    <text evidence="1">The sequence shown here is derived from an EMBL/GenBank/DDBJ whole genome shotgun (WGS) entry which is preliminary data.</text>
</comment>
<dbReference type="RefSeq" id="WP_101299393.1">
    <property type="nucleotide sequence ID" value="NZ_NXGX01000001.1"/>
</dbReference>
<accession>A0A2N3LBG8</accession>